<organism evidence="2 3">
    <name type="scientific">Frankliniella fusca</name>
    <dbReference type="NCBI Taxonomy" id="407009"/>
    <lineage>
        <taxon>Eukaryota</taxon>
        <taxon>Metazoa</taxon>
        <taxon>Ecdysozoa</taxon>
        <taxon>Arthropoda</taxon>
        <taxon>Hexapoda</taxon>
        <taxon>Insecta</taxon>
        <taxon>Pterygota</taxon>
        <taxon>Neoptera</taxon>
        <taxon>Paraneoptera</taxon>
        <taxon>Thysanoptera</taxon>
        <taxon>Terebrantia</taxon>
        <taxon>Thripoidea</taxon>
        <taxon>Thripidae</taxon>
        <taxon>Frankliniella</taxon>
    </lineage>
</organism>
<gene>
    <name evidence="2" type="ORF">KUF71_015711</name>
</gene>
<feature type="compositionally biased region" description="Basic and acidic residues" evidence="1">
    <location>
        <begin position="156"/>
        <end position="178"/>
    </location>
</feature>
<feature type="compositionally biased region" description="Low complexity" evidence="1">
    <location>
        <begin position="122"/>
        <end position="150"/>
    </location>
</feature>
<evidence type="ECO:0000313" key="3">
    <source>
        <dbReference type="Proteomes" id="UP001219518"/>
    </source>
</evidence>
<protein>
    <submittedName>
        <fullName evidence="2">Caspase activity and apoptosis inhibitor 1</fullName>
    </submittedName>
</protein>
<evidence type="ECO:0000256" key="1">
    <source>
        <dbReference type="SAM" id="MobiDB-lite"/>
    </source>
</evidence>
<reference evidence="2" key="2">
    <citation type="journal article" date="2023" name="BMC Genomics">
        <title>Pest status, molecular evolution, and epigenetic factors derived from the genome assembly of Frankliniella fusca, a thysanopteran phytovirus vector.</title>
        <authorList>
            <person name="Catto M.A."/>
            <person name="Labadie P.E."/>
            <person name="Jacobson A.L."/>
            <person name="Kennedy G.G."/>
            <person name="Srinivasan R."/>
            <person name="Hunt B.G."/>
        </authorList>
    </citation>
    <scope>NUCLEOTIDE SEQUENCE</scope>
    <source>
        <strain evidence="2">PL_HMW_Pooled</strain>
    </source>
</reference>
<feature type="compositionally biased region" description="Basic and acidic residues" evidence="1">
    <location>
        <begin position="206"/>
        <end position="242"/>
    </location>
</feature>
<sequence length="486" mass="53977">MPSNVKAGERLMRKKKRKKRTKRSSEHDGSDGDLELDRELYPIGHYISDRAEMIEQMFNILKKDKIQSMLPPILKEIQWQDLKAHCLEQLNSMSEKHISRILEGKPYAPDLEDDESEKKQSVKLVSSSSSSSSSLTSSSCGESSEGSSASDIENEPSTRDKTKDKKIEKVDIVKVEPDKVEDDPDMLQIGLSPKEMGDLLEEEENTEKKIKEESEHTEISKKDKTNSDTNPEKKGEVKEGKTLLEILELEMRARAIRALLKQSGAEKAGQGKLDNANSKRRNESKSSQSKQDEASISEQEPDKVPVVIKEEALSEEEVEAEVVFVKDLHSPPKEPKKKAQRECLSAVYDASTDILKFKPTVLSSTPKLSLVDTSGNPIVLPKVKSHKNKIHDGSVIVLDGDIQEASSSKSEVVHEGAKAQKNSLKRKVETVIDLENENTDSDVIEVSLDSPKSSLETVSVVNNSNSAKNIILDSTLGSCKSMDKNE</sequence>
<dbReference type="Proteomes" id="UP001219518">
    <property type="component" value="Unassembled WGS sequence"/>
</dbReference>
<dbReference type="InterPro" id="IPR038991">
    <property type="entry name" value="CAAP1"/>
</dbReference>
<dbReference type="PANTHER" id="PTHR14740:SF3">
    <property type="entry name" value="CASPASE ACTIVITY AND APOPTOSIS INHIBITOR 1"/>
    <property type="match status" value="1"/>
</dbReference>
<dbReference type="EMBL" id="JAHWGI010001288">
    <property type="protein sequence ID" value="KAK3927427.1"/>
    <property type="molecule type" value="Genomic_DNA"/>
</dbReference>
<keyword evidence="3" id="KW-1185">Reference proteome</keyword>
<dbReference type="AlphaFoldDB" id="A0AAE1LR80"/>
<accession>A0AAE1LR80</accession>
<evidence type="ECO:0000313" key="2">
    <source>
        <dbReference type="EMBL" id="KAK3927427.1"/>
    </source>
</evidence>
<proteinExistence type="predicted"/>
<reference evidence="2" key="1">
    <citation type="submission" date="2021-07" db="EMBL/GenBank/DDBJ databases">
        <authorList>
            <person name="Catto M.A."/>
            <person name="Jacobson A."/>
            <person name="Kennedy G."/>
            <person name="Labadie P."/>
            <person name="Hunt B.G."/>
            <person name="Srinivasan R."/>
        </authorList>
    </citation>
    <scope>NUCLEOTIDE SEQUENCE</scope>
    <source>
        <strain evidence="2">PL_HMW_Pooled</strain>
        <tissue evidence="2">Head</tissue>
    </source>
</reference>
<feature type="compositionally biased region" description="Basic and acidic residues" evidence="1">
    <location>
        <begin position="23"/>
        <end position="35"/>
    </location>
</feature>
<feature type="compositionally biased region" description="Polar residues" evidence="1">
    <location>
        <begin position="285"/>
        <end position="298"/>
    </location>
</feature>
<dbReference type="GO" id="GO:0042981">
    <property type="term" value="P:regulation of apoptotic process"/>
    <property type="evidence" value="ECO:0007669"/>
    <property type="project" value="InterPro"/>
</dbReference>
<feature type="region of interest" description="Disordered" evidence="1">
    <location>
        <begin position="107"/>
        <end position="242"/>
    </location>
</feature>
<feature type="compositionally biased region" description="Basic residues" evidence="1">
    <location>
        <begin position="12"/>
        <end position="22"/>
    </location>
</feature>
<feature type="region of interest" description="Disordered" evidence="1">
    <location>
        <begin position="261"/>
        <end position="306"/>
    </location>
</feature>
<feature type="region of interest" description="Disordered" evidence="1">
    <location>
        <begin position="1"/>
        <end position="35"/>
    </location>
</feature>
<name>A0AAE1LR80_9NEOP</name>
<comment type="caution">
    <text evidence="2">The sequence shown here is derived from an EMBL/GenBank/DDBJ whole genome shotgun (WGS) entry which is preliminary data.</text>
</comment>
<dbReference type="PANTHER" id="PTHR14740">
    <property type="entry name" value="CASPASE ACTIVITY AND APOPTOSIS INHIBITOR 1"/>
    <property type="match status" value="1"/>
</dbReference>
<dbReference type="Pfam" id="PF15335">
    <property type="entry name" value="CAAP1"/>
    <property type="match status" value="1"/>
</dbReference>